<evidence type="ECO:0000313" key="1">
    <source>
        <dbReference type="EMBL" id="XAU14264.1"/>
    </source>
</evidence>
<evidence type="ECO:0000313" key="2">
    <source>
        <dbReference type="Proteomes" id="UP001447842"/>
    </source>
</evidence>
<organism evidence="1 2">
    <name type="scientific">Sulfurimonas diazotrophicus</name>
    <dbReference type="NCBI Taxonomy" id="3131939"/>
    <lineage>
        <taxon>Bacteria</taxon>
        <taxon>Pseudomonadati</taxon>
        <taxon>Campylobacterota</taxon>
        <taxon>Epsilonproteobacteria</taxon>
        <taxon>Campylobacterales</taxon>
        <taxon>Sulfurimonadaceae</taxon>
        <taxon>Sulfurimonas</taxon>
    </lineage>
</organism>
<accession>A0ABZ3H9G3</accession>
<dbReference type="Proteomes" id="UP001447842">
    <property type="component" value="Chromosome"/>
</dbReference>
<dbReference type="EMBL" id="CP147920">
    <property type="protein sequence ID" value="XAU14264.1"/>
    <property type="molecule type" value="Genomic_DNA"/>
</dbReference>
<gene>
    <name evidence="1" type="ORF">WCY31_08340</name>
</gene>
<protein>
    <submittedName>
        <fullName evidence="1">HobA family DNA replication regulator</fullName>
    </submittedName>
</protein>
<keyword evidence="2" id="KW-1185">Reference proteome</keyword>
<dbReference type="Pfam" id="PF12163">
    <property type="entry name" value="HobA"/>
    <property type="match status" value="1"/>
</dbReference>
<dbReference type="Gene3D" id="3.40.50.11670">
    <property type="entry name" value="DNA replication regulator HobA"/>
    <property type="match status" value="1"/>
</dbReference>
<sequence length="182" mass="21200">MQSFMKWMLETIRSEGASFNWVEENRFEWTASTMLAVSQIVTGKTIVLVTDRKRKWFQHYISSTINQLSNDRPMVPLISLDRIYPEFDEMTSGDAMDMLADMLDLSFAGNYFFWYVGKGSDPRSEIAKRADNSCLWLLDEEFGHAMKLRSFDPYLDIKLLQLYRLFDLSLNAVLFGEVDADE</sequence>
<name>A0ABZ3H9G3_9BACT</name>
<proteinExistence type="predicted"/>
<dbReference type="InterPro" id="IPR021011">
    <property type="entry name" value="HobA"/>
</dbReference>
<reference evidence="1 2" key="1">
    <citation type="submission" date="2024-03" db="EMBL/GenBank/DDBJ databases">
        <title>Sulfurimonas sp. HSL3-1.</title>
        <authorList>
            <person name="Wang S."/>
        </authorList>
    </citation>
    <scope>NUCLEOTIDE SEQUENCE [LARGE SCALE GENOMIC DNA]</scope>
    <source>
        <strain evidence="1 2">HSL3-1</strain>
    </source>
</reference>
<dbReference type="RefSeq" id="WP_231018472.1">
    <property type="nucleotide sequence ID" value="NZ_CP147920.1"/>
</dbReference>
<dbReference type="InterPro" id="IPR038381">
    <property type="entry name" value="HobA_sf"/>
</dbReference>